<feature type="signal peptide" evidence="1">
    <location>
        <begin position="1"/>
        <end position="18"/>
    </location>
</feature>
<feature type="chain" id="PRO_5027572698" evidence="1">
    <location>
        <begin position="19"/>
        <end position="193"/>
    </location>
</feature>
<accession>A0A7C5N8M9</accession>
<gene>
    <name evidence="2" type="ORF">ENJ98_05770</name>
</gene>
<dbReference type="EMBL" id="DROM01000348">
    <property type="protein sequence ID" value="HHH13726.1"/>
    <property type="molecule type" value="Genomic_DNA"/>
</dbReference>
<protein>
    <submittedName>
        <fullName evidence="2">Uncharacterized protein</fullName>
    </submittedName>
</protein>
<keyword evidence="1" id="KW-0732">Signal</keyword>
<evidence type="ECO:0000313" key="2">
    <source>
        <dbReference type="EMBL" id="HHH13726.1"/>
    </source>
</evidence>
<sequence length="193" mass="20958">MQKVMGLLLLALAGTAAAQQVDLLVYRVEEKGVAPYISRILVSDAFVRIDEGEDSPNGYTLYNRVSHRIYNVDPEEETVLVLQPPVVQPRPPEGFSVDAALLSDPGAPPVAGRSPRRLELRAAGRLCRTLQVVEGLMPRAVQGLRELRLALARLQGTPAGDEGADPCELAEYVYVPARALEHGLPLVDLMEGK</sequence>
<feature type="non-terminal residue" evidence="2">
    <location>
        <position position="193"/>
    </location>
</feature>
<comment type="caution">
    <text evidence="2">The sequence shown here is derived from an EMBL/GenBank/DDBJ whole genome shotgun (WGS) entry which is preliminary data.</text>
</comment>
<organism evidence="2">
    <name type="scientific">Thiolapillus brandeum</name>
    <dbReference type="NCBI Taxonomy" id="1076588"/>
    <lineage>
        <taxon>Bacteria</taxon>
        <taxon>Pseudomonadati</taxon>
        <taxon>Pseudomonadota</taxon>
        <taxon>Gammaproteobacteria</taxon>
        <taxon>Chromatiales</taxon>
        <taxon>Sedimenticolaceae</taxon>
        <taxon>Thiolapillus</taxon>
    </lineage>
</organism>
<reference evidence="2" key="1">
    <citation type="journal article" date="2020" name="mSystems">
        <title>Genome- and Community-Level Interaction Insights into Carbon Utilization and Element Cycling Functions of Hydrothermarchaeota in Hydrothermal Sediment.</title>
        <authorList>
            <person name="Zhou Z."/>
            <person name="Liu Y."/>
            <person name="Xu W."/>
            <person name="Pan J."/>
            <person name="Luo Z.H."/>
            <person name="Li M."/>
        </authorList>
    </citation>
    <scope>NUCLEOTIDE SEQUENCE [LARGE SCALE GENOMIC DNA]</scope>
    <source>
        <strain evidence="2">HyVt-535</strain>
    </source>
</reference>
<dbReference type="AlphaFoldDB" id="A0A7C5N8M9"/>
<dbReference type="Proteomes" id="UP000886100">
    <property type="component" value="Unassembled WGS sequence"/>
</dbReference>
<evidence type="ECO:0000256" key="1">
    <source>
        <dbReference type="SAM" id="SignalP"/>
    </source>
</evidence>
<name>A0A7C5N8M9_9GAMM</name>
<proteinExistence type="predicted"/>